<proteinExistence type="predicted"/>
<dbReference type="AlphaFoldDB" id="A0A151J646"/>
<dbReference type="EMBL" id="KQ979878">
    <property type="protein sequence ID" value="KYN18689.1"/>
    <property type="molecule type" value="Genomic_DNA"/>
</dbReference>
<organism evidence="1 2">
    <name type="scientific">Trachymyrmex cornetzi</name>
    <dbReference type="NCBI Taxonomy" id="471704"/>
    <lineage>
        <taxon>Eukaryota</taxon>
        <taxon>Metazoa</taxon>
        <taxon>Ecdysozoa</taxon>
        <taxon>Arthropoda</taxon>
        <taxon>Hexapoda</taxon>
        <taxon>Insecta</taxon>
        <taxon>Pterygota</taxon>
        <taxon>Neoptera</taxon>
        <taxon>Endopterygota</taxon>
        <taxon>Hymenoptera</taxon>
        <taxon>Apocrita</taxon>
        <taxon>Aculeata</taxon>
        <taxon>Formicoidea</taxon>
        <taxon>Formicidae</taxon>
        <taxon>Myrmicinae</taxon>
        <taxon>Trachymyrmex</taxon>
    </lineage>
</organism>
<dbReference type="Proteomes" id="UP000078492">
    <property type="component" value="Unassembled WGS sequence"/>
</dbReference>
<evidence type="ECO:0000313" key="2">
    <source>
        <dbReference type="Proteomes" id="UP000078492"/>
    </source>
</evidence>
<protein>
    <submittedName>
        <fullName evidence="1">Uncharacterized protein</fullName>
    </submittedName>
</protein>
<gene>
    <name evidence="1" type="ORF">ALC57_08983</name>
</gene>
<sequence>MCRHKCGINTAKWTAASLSGPFIVRICVKTGVCCRRVQSKITQKPYYGGVHSDLSDVRLFVFFNYTALTKRCDENRFENEHSLRPPHASLSKRIEGFYGTQHTDLFCLRDAPGCTLCLRLSSSTTNTSDERFPPLIV</sequence>
<keyword evidence="2" id="KW-1185">Reference proteome</keyword>
<reference evidence="1 2" key="1">
    <citation type="submission" date="2015-09" db="EMBL/GenBank/DDBJ databases">
        <title>Trachymyrmex cornetzi WGS genome.</title>
        <authorList>
            <person name="Nygaard S."/>
            <person name="Hu H."/>
            <person name="Boomsma J."/>
            <person name="Zhang G."/>
        </authorList>
    </citation>
    <scope>NUCLEOTIDE SEQUENCE [LARGE SCALE GENOMIC DNA]</scope>
    <source>
        <strain evidence="1">Tcor2-1</strain>
        <tissue evidence="1">Whole body</tissue>
    </source>
</reference>
<name>A0A151J646_9HYME</name>
<evidence type="ECO:0000313" key="1">
    <source>
        <dbReference type="EMBL" id="KYN18689.1"/>
    </source>
</evidence>
<accession>A0A151J646</accession>